<keyword evidence="2" id="KW-1185">Reference proteome</keyword>
<name>A0ACC0B5B3_CATRO</name>
<proteinExistence type="predicted"/>
<evidence type="ECO:0000313" key="1">
    <source>
        <dbReference type="EMBL" id="KAI5667840.1"/>
    </source>
</evidence>
<evidence type="ECO:0000313" key="2">
    <source>
        <dbReference type="Proteomes" id="UP001060085"/>
    </source>
</evidence>
<protein>
    <submittedName>
        <fullName evidence="1">Uncharacterized protein</fullName>
    </submittedName>
</protein>
<dbReference type="Proteomes" id="UP001060085">
    <property type="component" value="Linkage Group LG04"/>
</dbReference>
<reference evidence="2" key="1">
    <citation type="journal article" date="2023" name="Nat. Plants">
        <title>Single-cell RNA sequencing provides a high-resolution roadmap for understanding the multicellular compartmentation of specialized metabolism.</title>
        <authorList>
            <person name="Sun S."/>
            <person name="Shen X."/>
            <person name="Li Y."/>
            <person name="Li Y."/>
            <person name="Wang S."/>
            <person name="Li R."/>
            <person name="Zhang H."/>
            <person name="Shen G."/>
            <person name="Guo B."/>
            <person name="Wei J."/>
            <person name="Xu J."/>
            <person name="St-Pierre B."/>
            <person name="Chen S."/>
            <person name="Sun C."/>
        </authorList>
    </citation>
    <scope>NUCLEOTIDE SEQUENCE [LARGE SCALE GENOMIC DNA]</scope>
</reference>
<organism evidence="1 2">
    <name type="scientific">Catharanthus roseus</name>
    <name type="common">Madagascar periwinkle</name>
    <name type="synonym">Vinca rosea</name>
    <dbReference type="NCBI Taxonomy" id="4058"/>
    <lineage>
        <taxon>Eukaryota</taxon>
        <taxon>Viridiplantae</taxon>
        <taxon>Streptophyta</taxon>
        <taxon>Embryophyta</taxon>
        <taxon>Tracheophyta</taxon>
        <taxon>Spermatophyta</taxon>
        <taxon>Magnoliopsida</taxon>
        <taxon>eudicotyledons</taxon>
        <taxon>Gunneridae</taxon>
        <taxon>Pentapetalae</taxon>
        <taxon>asterids</taxon>
        <taxon>lamiids</taxon>
        <taxon>Gentianales</taxon>
        <taxon>Apocynaceae</taxon>
        <taxon>Rauvolfioideae</taxon>
        <taxon>Vinceae</taxon>
        <taxon>Catharanthinae</taxon>
        <taxon>Catharanthus</taxon>
    </lineage>
</organism>
<dbReference type="EMBL" id="CM044704">
    <property type="protein sequence ID" value="KAI5667840.1"/>
    <property type="molecule type" value="Genomic_DNA"/>
</dbReference>
<sequence>MATLTFIYHTLTSSSSSTLRSNYRAQKQESPATLSIVNKNPNQNPILELGKKKRGVSVITRAGPSSTSYIFAFVFPLSLLAVTIFSAMRISDELDEKFLEELAINETILEGEEGDADDILTEEKPEVPRTRNRPKREVERAKKEKERTIQQHRNRFSRVQSGKRFSLLSENAVLAFDGIEL</sequence>
<accession>A0ACC0B5B3</accession>
<gene>
    <name evidence="1" type="ORF">M9H77_17693</name>
</gene>
<comment type="caution">
    <text evidence="1">The sequence shown here is derived from an EMBL/GenBank/DDBJ whole genome shotgun (WGS) entry which is preliminary data.</text>
</comment>